<dbReference type="InterPro" id="IPR029058">
    <property type="entry name" value="AB_hydrolase_fold"/>
</dbReference>
<comment type="caution">
    <text evidence="4">The sequence shown here is derived from an EMBL/GenBank/DDBJ whole genome shotgun (WGS) entry which is preliminary data.</text>
</comment>
<name>A0AA41WAR3_9GAMM</name>
<dbReference type="Pfam" id="PF00930">
    <property type="entry name" value="DPPIV_N"/>
    <property type="match status" value="1"/>
</dbReference>
<dbReference type="InterPro" id="IPR050278">
    <property type="entry name" value="Serine_Prot_S9B/DPPIV"/>
</dbReference>
<keyword evidence="5" id="KW-1185">Reference proteome</keyword>
<dbReference type="EMBL" id="JAMQGP010000010">
    <property type="protein sequence ID" value="MCM2681377.1"/>
    <property type="molecule type" value="Genomic_DNA"/>
</dbReference>
<evidence type="ECO:0000313" key="4">
    <source>
        <dbReference type="EMBL" id="MCM2681377.1"/>
    </source>
</evidence>
<dbReference type="PROSITE" id="PS51257">
    <property type="entry name" value="PROKAR_LIPOPROTEIN"/>
    <property type="match status" value="1"/>
</dbReference>
<dbReference type="PANTHER" id="PTHR11731:SF193">
    <property type="entry name" value="DIPEPTIDYL PEPTIDASE 9"/>
    <property type="match status" value="1"/>
</dbReference>
<dbReference type="RefSeq" id="WP_251262858.1">
    <property type="nucleotide sequence ID" value="NZ_JAMQGP010000010.1"/>
</dbReference>
<dbReference type="GO" id="GO:0008239">
    <property type="term" value="F:dipeptidyl-peptidase activity"/>
    <property type="evidence" value="ECO:0007669"/>
    <property type="project" value="TreeGrafter"/>
</dbReference>
<dbReference type="Gene3D" id="3.40.50.1820">
    <property type="entry name" value="alpha/beta hydrolase"/>
    <property type="match status" value="1"/>
</dbReference>
<dbReference type="Gene3D" id="2.140.10.30">
    <property type="entry name" value="Dipeptidylpeptidase IV, N-terminal domain"/>
    <property type="match status" value="1"/>
</dbReference>
<feature type="domain" description="Peptidase S9 prolyl oligopeptidase catalytic" evidence="2">
    <location>
        <begin position="627"/>
        <end position="822"/>
    </location>
</feature>
<evidence type="ECO:0000313" key="5">
    <source>
        <dbReference type="Proteomes" id="UP001165393"/>
    </source>
</evidence>
<dbReference type="GO" id="GO:0006508">
    <property type="term" value="P:proteolysis"/>
    <property type="evidence" value="ECO:0007669"/>
    <property type="project" value="InterPro"/>
</dbReference>
<sequence>MPNRSISALLIGAAFVLSGCAQHVSAPQQSSNSLPLPVVESHRPATSQQLTLEQIMANPKWIGFAPNASHWRLDGQAVYYDQKVNGQTYPQRVEVTLDGQQRIIPIAERHLTDHENGVINPQNTLKAYVHRGNLFVASLPSGSVTQLTQNSEHVKKPRFLTDGRIAYRQGNQYFAIDPVKGLSHQLVDFRFEKTPQAPASPQGYLEQEQAELIQWIASNQTKAIRAYKADENWKRSDPSATKAPVYLGEDHELVDSALSPSGRWLVVAYQNKQIPKSDDNIMPNYITANGTIEARDVRVRVADDVPAALKMLLIDTQQGSQHIVDLDALPGMKDDVFKSVRDANKKAYGKQYQAPEAQPRSLQLMANWGDGSPSLQWHPTRDQLAIMVEANDNKDRWIATVDTQANIRSQHRLHDDAWVNYSFNNFGWVGDSIYYLSEQSGYSALYLKTPNGAETTLVSGAFEVQFPKVSSNQEHIYFKANKKSPGIYEIYRVAIESGRIEAMTDLNGMTDFILSPADDSLALTHSKMDQPPELFFSQLAPTQEPQQLTHITSDTFKSMEWQVPETIAIETPHSTLPVYAKVFYPTDYDATRAEQYPAVMFVHGAGYLQNVHAGWSGYFREYMFHNFLTEHGYVVMDIDYRASAGYGRDWRTAIYRNMGYPEVEDMAAGVQWMATNANVAQDKVGVYGGSYGGFLTFMALFNEPDLFAAGAALRPVTDWAHYNAPYTSNILNTPDLDPQAYRVSSPIYHAEGLSKPLLINAPMLDDNVFFQDVVRLVQRLIELEKDNFETAIFPVEPHGFKEPSSWLDEYKRIFKLFEQHLK</sequence>
<protein>
    <submittedName>
        <fullName evidence="4">Prolyl oligopeptidase family serine peptidase</fullName>
    </submittedName>
</protein>
<dbReference type="InterPro" id="IPR001375">
    <property type="entry name" value="Peptidase_S9_cat"/>
</dbReference>
<accession>A0AA41WAR3</accession>
<feature type="chain" id="PRO_5041262363" evidence="1">
    <location>
        <begin position="22"/>
        <end position="822"/>
    </location>
</feature>
<organism evidence="4 5">
    <name type="scientific">Echinimonas agarilytica</name>
    <dbReference type="NCBI Taxonomy" id="1215918"/>
    <lineage>
        <taxon>Bacteria</taxon>
        <taxon>Pseudomonadati</taxon>
        <taxon>Pseudomonadota</taxon>
        <taxon>Gammaproteobacteria</taxon>
        <taxon>Alteromonadales</taxon>
        <taxon>Echinimonadaceae</taxon>
        <taxon>Echinimonas</taxon>
    </lineage>
</organism>
<dbReference type="SUPFAM" id="SSF53474">
    <property type="entry name" value="alpha/beta-Hydrolases"/>
    <property type="match status" value="1"/>
</dbReference>
<evidence type="ECO:0000259" key="2">
    <source>
        <dbReference type="Pfam" id="PF00326"/>
    </source>
</evidence>
<dbReference type="Pfam" id="PF00326">
    <property type="entry name" value="Peptidase_S9"/>
    <property type="match status" value="1"/>
</dbReference>
<dbReference type="Proteomes" id="UP001165393">
    <property type="component" value="Unassembled WGS sequence"/>
</dbReference>
<feature type="domain" description="Dipeptidylpeptidase IV N-terminal" evidence="3">
    <location>
        <begin position="375"/>
        <end position="532"/>
    </location>
</feature>
<proteinExistence type="predicted"/>
<dbReference type="PANTHER" id="PTHR11731">
    <property type="entry name" value="PROTEASE FAMILY S9B,C DIPEPTIDYL-PEPTIDASE IV-RELATED"/>
    <property type="match status" value="1"/>
</dbReference>
<keyword evidence="1" id="KW-0732">Signal</keyword>
<feature type="signal peptide" evidence="1">
    <location>
        <begin position="1"/>
        <end position="21"/>
    </location>
</feature>
<reference evidence="4 5" key="1">
    <citation type="journal article" date="2013" name="Antonie Van Leeuwenhoek">
        <title>Echinimonas agarilytica gen. nov., sp. nov., a new gammaproteobacterium isolated from the sea urchin Strongylocentrotus intermedius.</title>
        <authorList>
            <person name="Nedashkovskaya O.I."/>
            <person name="Stenkova A.M."/>
            <person name="Zhukova N.V."/>
            <person name="Van Trappen S."/>
            <person name="Lee J.S."/>
            <person name="Kim S.B."/>
        </authorList>
    </citation>
    <scope>NUCLEOTIDE SEQUENCE [LARGE SCALE GENOMIC DNA]</scope>
    <source>
        <strain evidence="4 5">KMM 6351</strain>
    </source>
</reference>
<dbReference type="SUPFAM" id="SSF82171">
    <property type="entry name" value="DPP6 N-terminal domain-like"/>
    <property type="match status" value="1"/>
</dbReference>
<gene>
    <name evidence="4" type="ORF">NAF29_17145</name>
</gene>
<dbReference type="InterPro" id="IPR002469">
    <property type="entry name" value="Peptidase_S9B_N"/>
</dbReference>
<dbReference type="AlphaFoldDB" id="A0AA41WAR3"/>
<evidence type="ECO:0000256" key="1">
    <source>
        <dbReference type="SAM" id="SignalP"/>
    </source>
</evidence>
<evidence type="ECO:0000259" key="3">
    <source>
        <dbReference type="Pfam" id="PF00930"/>
    </source>
</evidence>
<dbReference type="GO" id="GO:0008236">
    <property type="term" value="F:serine-type peptidase activity"/>
    <property type="evidence" value="ECO:0007669"/>
    <property type="project" value="InterPro"/>
</dbReference>